<dbReference type="EMBL" id="CAJNOJ010000139">
    <property type="protein sequence ID" value="CAF1184115.1"/>
    <property type="molecule type" value="Genomic_DNA"/>
</dbReference>
<dbReference type="Pfam" id="PF14295">
    <property type="entry name" value="PAN_4"/>
    <property type="match status" value="1"/>
</dbReference>
<dbReference type="GO" id="GO:0005975">
    <property type="term" value="P:carbohydrate metabolic process"/>
    <property type="evidence" value="ECO:0007669"/>
    <property type="project" value="InterPro"/>
</dbReference>
<dbReference type="InterPro" id="IPR052566">
    <property type="entry name" value="Non-lysos_glucosylceramidase"/>
</dbReference>
<dbReference type="PANTHER" id="PTHR12654:SF0">
    <property type="entry name" value="NON-LYSOSOMAL GLUCOSYLCERAMIDASE"/>
    <property type="match status" value="1"/>
</dbReference>
<evidence type="ECO:0000313" key="3">
    <source>
        <dbReference type="EMBL" id="CAF1184115.1"/>
    </source>
</evidence>
<dbReference type="InterPro" id="IPR008928">
    <property type="entry name" value="6-hairpin_glycosidase_sf"/>
</dbReference>
<reference evidence="3" key="1">
    <citation type="submission" date="2021-02" db="EMBL/GenBank/DDBJ databases">
        <authorList>
            <person name="Nowell W R."/>
        </authorList>
    </citation>
    <scope>NUCLEOTIDE SEQUENCE</scope>
</reference>
<dbReference type="Pfam" id="PF04685">
    <property type="entry name" value="DUF608"/>
    <property type="match status" value="1"/>
</dbReference>
<keyword evidence="5" id="KW-1185">Reference proteome</keyword>
<evidence type="ECO:0000313" key="4">
    <source>
        <dbReference type="EMBL" id="CAF1519612.1"/>
    </source>
</evidence>
<comment type="caution">
    <text evidence="3">The sequence shown here is derived from an EMBL/GenBank/DDBJ whole genome shotgun (WGS) entry which is preliminary data.</text>
</comment>
<dbReference type="EMBL" id="CAJNOR010004664">
    <property type="protein sequence ID" value="CAF1519612.1"/>
    <property type="molecule type" value="Genomic_DNA"/>
</dbReference>
<keyword evidence="1" id="KW-0732">Signal</keyword>
<dbReference type="PANTHER" id="PTHR12654">
    <property type="entry name" value="BILE ACID BETA-GLUCOSIDASE-RELATED"/>
    <property type="match status" value="1"/>
</dbReference>
<dbReference type="InterPro" id="IPR006775">
    <property type="entry name" value="GH116_catalytic"/>
</dbReference>
<proteinExistence type="predicted"/>
<accession>A0A814V6S5</accession>
<dbReference type="AlphaFoldDB" id="A0A814V6S5"/>
<dbReference type="Gene3D" id="3.50.4.10">
    <property type="entry name" value="Hepatocyte Growth Factor"/>
    <property type="match status" value="2"/>
</dbReference>
<evidence type="ECO:0000259" key="2">
    <source>
        <dbReference type="PROSITE" id="PS50948"/>
    </source>
</evidence>
<evidence type="ECO:0000313" key="5">
    <source>
        <dbReference type="Proteomes" id="UP000663828"/>
    </source>
</evidence>
<dbReference type="InterPro" id="IPR024462">
    <property type="entry name" value="GH116_N"/>
</dbReference>
<evidence type="ECO:0000256" key="1">
    <source>
        <dbReference type="SAM" id="SignalP"/>
    </source>
</evidence>
<feature type="chain" id="PRO_5035603175" description="Apple domain-containing protein" evidence="1">
    <location>
        <begin position="17"/>
        <end position="991"/>
    </location>
</feature>
<dbReference type="OrthoDB" id="6019299at2759"/>
<dbReference type="PROSITE" id="PS50948">
    <property type="entry name" value="PAN"/>
    <property type="match status" value="1"/>
</dbReference>
<dbReference type="Pfam" id="PF12215">
    <property type="entry name" value="Glyco_hydr_116N"/>
    <property type="match status" value="1"/>
</dbReference>
<dbReference type="Proteomes" id="UP000663852">
    <property type="component" value="Unassembled WGS sequence"/>
</dbReference>
<dbReference type="GO" id="GO:0008422">
    <property type="term" value="F:beta-glucosidase activity"/>
    <property type="evidence" value="ECO:0007669"/>
    <property type="project" value="TreeGrafter"/>
</dbReference>
<dbReference type="SUPFAM" id="SSF48208">
    <property type="entry name" value="Six-hairpin glycosidases"/>
    <property type="match status" value="1"/>
</dbReference>
<feature type="domain" description="Apple" evidence="2">
    <location>
        <begin position="82"/>
        <end position="168"/>
    </location>
</feature>
<evidence type="ECO:0000313" key="6">
    <source>
        <dbReference type="Proteomes" id="UP000663852"/>
    </source>
</evidence>
<protein>
    <recommendedName>
        <fullName evidence="2">Apple domain-containing protein</fullName>
    </recommendedName>
</protein>
<dbReference type="Proteomes" id="UP000663828">
    <property type="component" value="Unassembled WGS sequence"/>
</dbReference>
<dbReference type="Gene3D" id="1.50.10.10">
    <property type="match status" value="1"/>
</dbReference>
<organism evidence="3 6">
    <name type="scientific">Adineta ricciae</name>
    <name type="common">Rotifer</name>
    <dbReference type="NCBI Taxonomy" id="249248"/>
    <lineage>
        <taxon>Eukaryota</taxon>
        <taxon>Metazoa</taxon>
        <taxon>Spiralia</taxon>
        <taxon>Gnathifera</taxon>
        <taxon>Rotifera</taxon>
        <taxon>Eurotatoria</taxon>
        <taxon>Bdelloidea</taxon>
        <taxon>Adinetida</taxon>
        <taxon>Adinetidae</taxon>
        <taxon>Adineta</taxon>
    </lineage>
</organism>
<name>A0A814V6S5_ADIRI</name>
<feature type="signal peptide" evidence="1">
    <location>
        <begin position="1"/>
        <end position="16"/>
    </location>
</feature>
<gene>
    <name evidence="3" type="ORF">EDS130_LOCUS24417</name>
    <name evidence="4" type="ORF">XAT740_LOCUS40711</name>
</gene>
<dbReference type="InterPro" id="IPR003609">
    <property type="entry name" value="Pan_app"/>
</dbReference>
<dbReference type="InterPro" id="IPR012341">
    <property type="entry name" value="6hp_glycosidase-like_sf"/>
</dbReference>
<sequence>MKYLLFTISILQIVHCQKLYELLNSVKFFNEGWISNSDVYEYQYEYAYYTEPENVTRQRFSWMELYSRPYLYKRNPDQPLQCDSNPILAETDLPGADFLSIIPSAADPSECNTLCCRYASCTSWSYASAAPSDFNDCRQGRPCCYLKSYTPQSVRNPNIISAIMNRTFPFEHPPSGLRSAVPIGGITTGSIELRGDGTFHEWTIENQSPATGAKLGFINDALLAFRITNLDTKASDTRLIRTHPTHSIKGIQTIKYHGSYPVSKLELVDESLKATLDLYAYSVFKVADLNRSLTPAIIFSLNVRNPNPYPISIDFMSTLPLSAQIDQTRQSNHIIQQITPANYTDCIVLCHQNPSCASWNWQILNNNPTCSLYSDVPYNEYLSGHISGVRGQWSFDKPGPLVLDRPGSATANGQFLLWPYLSSNRTISATVDNNIENLLNKFAENGRWSDDTPIQQSTGVHGAVSVSTTLQPGEQQTLSILFAWYFPHHFWLDLPLDNYYSLLFTNVTDVAKSIGNEEQLEVIANDILSLHNIYSNSSMPDYLIDSLINSVSHMRSAMYFSNGDWRQWEAFDCNDVDSVHNDHQRHLPYILYFPETEKLKMYQWAKYQQPDGMIQETFTVGCLGDTESYDTHGGRRMGDVTSIFILETLELYRWTNDTKFLNDMYPHVSAGIQWQLSVSSNIGLPENLECTYDIPYLSQYPTTTFNSFMHLAAMRACMELSKIMRDTKTYNQCYEAYIVAGKQIDKLLWYNDSLDTGYFLAYTGGHGEKAIFTDALYGQVLAYTYGLGSLYNVSIMLKHLESEVRLADTTYGLRMLTGREPLTNPQDNSIWMGASQDWSVLNLWFNIEPQSALVQSQKGLNLVRQVLNDQWNTHGIYAADGYGVGGKPWITSHYGFHMVFWHLPFALSGQYVDLSNGILTFSPALSVPYTLPVLIPNIFGSLSVIASSNDNRLFTLSLSIGNLSLNTLAVYNVVYPGSVHLTAGQSVQWVG</sequence>